<dbReference type="Pfam" id="PF13828">
    <property type="entry name" value="DUF4190"/>
    <property type="match status" value="1"/>
</dbReference>
<keyword evidence="4" id="KW-1185">Reference proteome</keyword>
<feature type="transmembrane region" description="Helical" evidence="1">
    <location>
        <begin position="44"/>
        <end position="71"/>
    </location>
</feature>
<proteinExistence type="predicted"/>
<evidence type="ECO:0000256" key="1">
    <source>
        <dbReference type="SAM" id="Phobius"/>
    </source>
</evidence>
<keyword evidence="1" id="KW-0472">Membrane</keyword>
<dbReference type="EMBL" id="JNVU01000029">
    <property type="protein sequence ID" value="KEI44203.1"/>
    <property type="molecule type" value="Genomic_DNA"/>
</dbReference>
<keyword evidence="1" id="KW-1133">Transmembrane helix</keyword>
<dbReference type="AlphaFoldDB" id="A0A073AWR6"/>
<dbReference type="STRING" id="28042.GU90_12130"/>
<organism evidence="3 4">
    <name type="scientific">Saccharopolyspora rectivirgula</name>
    <dbReference type="NCBI Taxonomy" id="28042"/>
    <lineage>
        <taxon>Bacteria</taxon>
        <taxon>Bacillati</taxon>
        <taxon>Actinomycetota</taxon>
        <taxon>Actinomycetes</taxon>
        <taxon>Pseudonocardiales</taxon>
        <taxon>Pseudonocardiaceae</taxon>
        <taxon>Saccharopolyspora</taxon>
    </lineage>
</organism>
<evidence type="ECO:0000313" key="4">
    <source>
        <dbReference type="Proteomes" id="UP000031419"/>
    </source>
</evidence>
<protein>
    <recommendedName>
        <fullName evidence="2">DUF4190 domain-containing protein</fullName>
    </recommendedName>
</protein>
<feature type="domain" description="DUF4190" evidence="2">
    <location>
        <begin position="44"/>
        <end position="109"/>
    </location>
</feature>
<name>A0A073AWR6_9PSEU</name>
<accession>A0A073AWR6</accession>
<evidence type="ECO:0000259" key="2">
    <source>
        <dbReference type="Pfam" id="PF13828"/>
    </source>
</evidence>
<dbReference type="InterPro" id="IPR025241">
    <property type="entry name" value="DUF4190"/>
</dbReference>
<dbReference type="RefSeq" id="WP_029722950.1">
    <property type="nucleotide sequence ID" value="NZ_JAJUIW010000025.1"/>
</dbReference>
<dbReference type="Proteomes" id="UP000031419">
    <property type="component" value="Unassembled WGS sequence"/>
</dbReference>
<feature type="transmembrane region" description="Helical" evidence="1">
    <location>
        <begin position="92"/>
        <end position="122"/>
    </location>
</feature>
<keyword evidence="1" id="KW-0812">Transmembrane</keyword>
<comment type="caution">
    <text evidence="3">The sequence shown here is derived from an EMBL/GenBank/DDBJ whole genome shotgun (WGS) entry which is preliminary data.</text>
</comment>
<reference evidence="3 4" key="1">
    <citation type="submission" date="2014-06" db="EMBL/GenBank/DDBJ databases">
        <title>Saccharopolyspora rectivirgula DSM-43113 Genome sequencing.</title>
        <authorList>
            <person name="Barrera C."/>
            <person name="Millon L."/>
            <person name="Rognon B."/>
            <person name="Zaugg C."/>
            <person name="Monod M."/>
        </authorList>
    </citation>
    <scope>NUCLEOTIDE SEQUENCE [LARGE SCALE GENOMIC DNA]</scope>
    <source>
        <strain evidence="3 4">DSM 43113</strain>
    </source>
</reference>
<gene>
    <name evidence="3" type="ORF">GU90_12130</name>
</gene>
<sequence length="131" mass="13798">MTNPYDPQNPYSGNYQHQGPLPAAPPPAAPYGVMYVVGPRNHPLAVASLVVSIIALLGCCVGLLLGPAAAVMGHIGRREINGQPTRYQGDGMALTGIIIGWAVSAFYFVVLVFLVLGLLGVFDPEVQRDLG</sequence>
<evidence type="ECO:0000313" key="3">
    <source>
        <dbReference type="EMBL" id="KEI44203.1"/>
    </source>
</evidence>